<keyword evidence="7 9" id="KW-0472">Membrane</keyword>
<dbReference type="Proteomes" id="UP000671914">
    <property type="component" value="Chromosome"/>
</dbReference>
<feature type="transmembrane region" description="Helical" evidence="9">
    <location>
        <begin position="63"/>
        <end position="81"/>
    </location>
</feature>
<reference evidence="10" key="1">
    <citation type="submission" date="2021-03" db="EMBL/GenBank/DDBJ databases">
        <title>Agromyces archimandritus sp. nov., isolated from the cockroach Archimandrita tessellata.</title>
        <authorList>
            <person name="Guzman J."/>
            <person name="Ortuzar M."/>
            <person name="Poehlein A."/>
            <person name="Daniel R."/>
            <person name="Trujillo M."/>
            <person name="Vilcinskas A."/>
        </authorList>
    </citation>
    <scope>NUCLEOTIDE SEQUENCE</scope>
    <source>
        <strain evidence="10">G127AT</strain>
    </source>
</reference>
<dbReference type="NCBIfam" id="TIGR00842">
    <property type="entry name" value="bcct"/>
    <property type="match status" value="1"/>
</dbReference>
<evidence type="ECO:0000256" key="6">
    <source>
        <dbReference type="ARBA" id="ARBA00022989"/>
    </source>
</evidence>
<gene>
    <name evidence="10" type="ORF">G127AT_00285</name>
</gene>
<dbReference type="AlphaFoldDB" id="A0A975FPE8"/>
<comment type="similarity">
    <text evidence="2">Belongs to the BCCT transporter (TC 2.A.15) family.</text>
</comment>
<evidence type="ECO:0000313" key="10">
    <source>
        <dbReference type="EMBL" id="QTX04756.1"/>
    </source>
</evidence>
<feature type="transmembrane region" description="Helical" evidence="9">
    <location>
        <begin position="280"/>
        <end position="304"/>
    </location>
</feature>
<feature type="compositionally biased region" description="Acidic residues" evidence="8">
    <location>
        <begin position="672"/>
        <end position="683"/>
    </location>
</feature>
<keyword evidence="6 9" id="KW-1133">Transmembrane helix</keyword>
<dbReference type="PANTHER" id="PTHR30047:SF7">
    <property type="entry name" value="HIGH-AFFINITY CHOLINE TRANSPORT PROTEIN"/>
    <property type="match status" value="1"/>
</dbReference>
<keyword evidence="11" id="KW-1185">Reference proteome</keyword>
<evidence type="ECO:0000256" key="7">
    <source>
        <dbReference type="ARBA" id="ARBA00023136"/>
    </source>
</evidence>
<dbReference type="KEGG" id="aarc:G127AT_00285"/>
<feature type="transmembrane region" description="Helical" evidence="9">
    <location>
        <begin position="495"/>
        <end position="514"/>
    </location>
</feature>
<dbReference type="RefSeq" id="WP_210898684.1">
    <property type="nucleotide sequence ID" value="NZ_CP071696.1"/>
</dbReference>
<comment type="subcellular location">
    <subcellularLocation>
        <location evidence="1">Cell membrane</location>
        <topology evidence="1">Multi-pass membrane protein</topology>
    </subcellularLocation>
</comment>
<feature type="transmembrane region" description="Helical" evidence="9">
    <location>
        <begin position="373"/>
        <end position="391"/>
    </location>
</feature>
<keyword evidence="3" id="KW-0813">Transport</keyword>
<dbReference type="PANTHER" id="PTHR30047">
    <property type="entry name" value="HIGH-AFFINITY CHOLINE TRANSPORT PROTEIN-RELATED"/>
    <property type="match status" value="1"/>
</dbReference>
<dbReference type="InterPro" id="IPR000060">
    <property type="entry name" value="BCCT_transptr"/>
</dbReference>
<feature type="transmembrane region" description="Helical" evidence="9">
    <location>
        <begin position="448"/>
        <end position="474"/>
    </location>
</feature>
<feature type="transmembrane region" description="Helical" evidence="9">
    <location>
        <begin position="101"/>
        <end position="122"/>
    </location>
</feature>
<feature type="transmembrane region" description="Helical" evidence="9">
    <location>
        <begin position="143"/>
        <end position="162"/>
    </location>
</feature>
<evidence type="ECO:0000256" key="4">
    <source>
        <dbReference type="ARBA" id="ARBA00022475"/>
    </source>
</evidence>
<protein>
    <submittedName>
        <fullName evidence="10">BCCT family transporter</fullName>
    </submittedName>
</protein>
<sequence length="698" mass="73877">MDVADEQRPRHSARHASETPARSEGRVKKALKRAVDAPVTPHPGLIPGIGVEQTGTTFPTNTAVFIGAVVVTLGVIAWAFIWPDNLAAVGAVSLDWVTVNFGWLFTALAIAIGLFMLVVGYGRTGGIRLGADDEKPEFSTGSWVAMLFAAGLGIGLLFYGPLEPLTYFLSPSPSQSVDGGTSEAVLPAMAQTVLHWGPMAWAFYALVGGAIAYNAYRRGRAPLISALFEPVFPGATHRVLGRIIDFFAIIVTLFGTAVSLGIGALQIQSGFVIVTGIGPLGNAFLVGTIAVLTALFVGSAVSGVKRGIRLLSNTNMILTGLLGLFLLVVGPTVFLLNIMPGSLVEFVDQLGRMLTLNANDGEEAVAFLGSWTTYYWAWWVSWAPFVGMFIAKISRGRTLREFVTTVVLVPSAIVIAWFVVYGGTAIWMTMQGEDLQSGGTSEEVLFQILQRLPVGMITSVVAMVAVVIFFVTAADSASIVMGSMSQGGRPEPAKWVTITWGGLLGLIAIALLLAGGQSTLSGLQALMVVSALPFAIIIIGMMFSWAKDLRTDPYIIRRKYARAAIAQGVRRGIDEYGDDFVFGASEVPADEGAGAGFDSEDPALTEWYVDATTGAIETVTPEDVQRTLEPGHIQPRGVDVPERAASGEASQVVGEHRKKRRKPGDAAPGEDVPGEDVPEDGTGDGEAGGTGDGTDREE</sequence>
<feature type="region of interest" description="Disordered" evidence="8">
    <location>
        <begin position="1"/>
        <end position="27"/>
    </location>
</feature>
<keyword evidence="4" id="KW-1003">Cell membrane</keyword>
<feature type="transmembrane region" description="Helical" evidence="9">
    <location>
        <begin position="403"/>
        <end position="428"/>
    </location>
</feature>
<feature type="transmembrane region" description="Helical" evidence="9">
    <location>
        <begin position="526"/>
        <end position="546"/>
    </location>
</feature>
<evidence type="ECO:0000256" key="3">
    <source>
        <dbReference type="ARBA" id="ARBA00022448"/>
    </source>
</evidence>
<evidence type="ECO:0000313" key="11">
    <source>
        <dbReference type="Proteomes" id="UP000671914"/>
    </source>
</evidence>
<organism evidence="10 11">
    <name type="scientific">Agromyces archimandritae</name>
    <dbReference type="NCBI Taxonomy" id="2781962"/>
    <lineage>
        <taxon>Bacteria</taxon>
        <taxon>Bacillati</taxon>
        <taxon>Actinomycetota</taxon>
        <taxon>Actinomycetes</taxon>
        <taxon>Micrococcales</taxon>
        <taxon>Microbacteriaceae</taxon>
        <taxon>Agromyces</taxon>
    </lineage>
</organism>
<dbReference type="GO" id="GO:0005886">
    <property type="term" value="C:plasma membrane"/>
    <property type="evidence" value="ECO:0007669"/>
    <property type="project" value="UniProtKB-SubCell"/>
</dbReference>
<feature type="transmembrane region" description="Helical" evidence="9">
    <location>
        <begin position="316"/>
        <end position="339"/>
    </location>
</feature>
<dbReference type="GO" id="GO:0022857">
    <property type="term" value="F:transmembrane transporter activity"/>
    <property type="evidence" value="ECO:0007669"/>
    <property type="project" value="InterPro"/>
</dbReference>
<evidence type="ECO:0000256" key="2">
    <source>
        <dbReference type="ARBA" id="ARBA00005658"/>
    </source>
</evidence>
<feature type="transmembrane region" description="Helical" evidence="9">
    <location>
        <begin position="199"/>
        <end position="216"/>
    </location>
</feature>
<name>A0A975FPE8_9MICO</name>
<feature type="region of interest" description="Disordered" evidence="8">
    <location>
        <begin position="619"/>
        <end position="698"/>
    </location>
</feature>
<dbReference type="EMBL" id="CP071696">
    <property type="protein sequence ID" value="QTX04756.1"/>
    <property type="molecule type" value="Genomic_DNA"/>
</dbReference>
<evidence type="ECO:0000256" key="8">
    <source>
        <dbReference type="SAM" id="MobiDB-lite"/>
    </source>
</evidence>
<feature type="transmembrane region" description="Helical" evidence="9">
    <location>
        <begin position="246"/>
        <end position="268"/>
    </location>
</feature>
<keyword evidence="5 9" id="KW-0812">Transmembrane</keyword>
<evidence type="ECO:0000256" key="5">
    <source>
        <dbReference type="ARBA" id="ARBA00022692"/>
    </source>
</evidence>
<evidence type="ECO:0000256" key="9">
    <source>
        <dbReference type="SAM" id="Phobius"/>
    </source>
</evidence>
<evidence type="ECO:0000256" key="1">
    <source>
        <dbReference type="ARBA" id="ARBA00004651"/>
    </source>
</evidence>
<accession>A0A975FPE8</accession>
<dbReference type="Pfam" id="PF02028">
    <property type="entry name" value="BCCT"/>
    <property type="match status" value="1"/>
</dbReference>
<proteinExistence type="inferred from homology"/>